<keyword evidence="6" id="KW-1185">Reference proteome</keyword>
<feature type="domain" description="N-acetyltransferase" evidence="4">
    <location>
        <begin position="15"/>
        <end position="169"/>
    </location>
</feature>
<dbReference type="GO" id="GO:0008080">
    <property type="term" value="F:N-acetyltransferase activity"/>
    <property type="evidence" value="ECO:0007669"/>
    <property type="project" value="TreeGrafter"/>
</dbReference>
<dbReference type="InterPro" id="IPR000182">
    <property type="entry name" value="GNAT_dom"/>
</dbReference>
<evidence type="ECO:0000256" key="2">
    <source>
        <dbReference type="ARBA" id="ARBA00022679"/>
    </source>
</evidence>
<dbReference type="STRING" id="282301.A0A267DC27"/>
<dbReference type="Gene3D" id="3.40.630.30">
    <property type="match status" value="1"/>
</dbReference>
<proteinExistence type="inferred from homology"/>
<accession>A0A267DC27</accession>
<feature type="non-terminal residue" evidence="5">
    <location>
        <position position="1"/>
    </location>
</feature>
<dbReference type="Proteomes" id="UP000215902">
    <property type="component" value="Unassembled WGS sequence"/>
</dbReference>
<dbReference type="SUPFAM" id="SSF55729">
    <property type="entry name" value="Acyl-CoA N-acyltransferases (Nat)"/>
    <property type="match status" value="1"/>
</dbReference>
<keyword evidence="2" id="KW-0808">Transferase</keyword>
<keyword evidence="3" id="KW-0012">Acyltransferase</keyword>
<dbReference type="InterPro" id="IPR051016">
    <property type="entry name" value="Diverse_Substrate_AcTransf"/>
</dbReference>
<dbReference type="Pfam" id="PF00583">
    <property type="entry name" value="Acetyltransf_1"/>
    <property type="match status" value="1"/>
</dbReference>
<organism evidence="5 6">
    <name type="scientific">Macrostomum lignano</name>
    <dbReference type="NCBI Taxonomy" id="282301"/>
    <lineage>
        <taxon>Eukaryota</taxon>
        <taxon>Metazoa</taxon>
        <taxon>Spiralia</taxon>
        <taxon>Lophotrochozoa</taxon>
        <taxon>Platyhelminthes</taxon>
        <taxon>Rhabditophora</taxon>
        <taxon>Macrostomorpha</taxon>
        <taxon>Macrostomida</taxon>
        <taxon>Macrostomidae</taxon>
        <taxon>Macrostomum</taxon>
    </lineage>
</organism>
<dbReference type="CDD" id="cd04301">
    <property type="entry name" value="NAT_SF"/>
    <property type="match status" value="1"/>
</dbReference>
<evidence type="ECO:0000256" key="3">
    <source>
        <dbReference type="ARBA" id="ARBA00023315"/>
    </source>
</evidence>
<comment type="caution">
    <text evidence="5">The sequence shown here is derived from an EMBL/GenBank/DDBJ whole genome shotgun (WGS) entry which is preliminary data.</text>
</comment>
<dbReference type="EMBL" id="NIVC01004736">
    <property type="protein sequence ID" value="PAA46696.1"/>
    <property type="molecule type" value="Genomic_DNA"/>
</dbReference>
<protein>
    <recommendedName>
        <fullName evidence="4">N-acetyltransferase domain-containing protein</fullName>
    </recommendedName>
</protein>
<gene>
    <name evidence="5" type="ORF">BOX15_Mlig006699g1</name>
</gene>
<dbReference type="PROSITE" id="PS51186">
    <property type="entry name" value="GNAT"/>
    <property type="match status" value="1"/>
</dbReference>
<name>A0A267DC27_9PLAT</name>
<dbReference type="PANTHER" id="PTHR10545">
    <property type="entry name" value="DIAMINE N-ACETYLTRANSFERASE"/>
    <property type="match status" value="1"/>
</dbReference>
<dbReference type="AlphaFoldDB" id="A0A267DC27"/>
<dbReference type="InterPro" id="IPR016181">
    <property type="entry name" value="Acyl_CoA_acyltransferase"/>
</dbReference>
<evidence type="ECO:0000313" key="6">
    <source>
        <dbReference type="Proteomes" id="UP000215902"/>
    </source>
</evidence>
<evidence type="ECO:0000259" key="4">
    <source>
        <dbReference type="PROSITE" id="PS51186"/>
    </source>
</evidence>
<comment type="similarity">
    <text evidence="1">Belongs to the acetyltransferase family.</text>
</comment>
<reference evidence="5 6" key="1">
    <citation type="submission" date="2017-06" db="EMBL/GenBank/DDBJ databases">
        <title>A platform for efficient transgenesis in Macrostomum lignano, a flatworm model organism for stem cell research.</title>
        <authorList>
            <person name="Berezikov E."/>
        </authorList>
    </citation>
    <scope>NUCLEOTIDE SEQUENCE [LARGE SCALE GENOMIC DNA]</scope>
    <source>
        <strain evidence="5">DV1</strain>
        <tissue evidence="5">Whole organism</tissue>
    </source>
</reference>
<sequence length="340" mass="37544">QLPAAMKPESSTATVVIRYGTPDDMYQVTCHEKELAKCHENMLQYCRLGSEAHRQMLMDGLFRIMVAEAEGRVIGYLLYTPSYLLRHAEPGFYVQSLYVEPLYRRHQVGQSLLATLGRLAASSGFGHLKLLVQHSNAPAVNCYRRLGFDFLTETENIGFFELWPPKFITSTLQAGRRPLPAGLHLELRDCGGRLSGKLETGRRFALTCAACDCRLQGTVALTYCMWDGPVAQADLEAVRPSCPARGCALLNAANLRRLFGRLLLTCLPVRPVRLWLEAGRRDSRLRQLLIKIGLEDSTASELWHVCDLSGPGLSELAGRSVACPSVGRLAIDAGALTAEL</sequence>
<dbReference type="OrthoDB" id="7305308at2759"/>
<dbReference type="PANTHER" id="PTHR10545:SF29">
    <property type="entry name" value="GH14572P-RELATED"/>
    <property type="match status" value="1"/>
</dbReference>
<evidence type="ECO:0000256" key="1">
    <source>
        <dbReference type="ARBA" id="ARBA00008694"/>
    </source>
</evidence>
<evidence type="ECO:0000313" key="5">
    <source>
        <dbReference type="EMBL" id="PAA46696.1"/>
    </source>
</evidence>